<accession>A0ABS6UR91</accession>
<protein>
    <recommendedName>
        <fullName evidence="3">Xylose isomerase-like TIM barrel domain-containing protein</fullName>
    </recommendedName>
</protein>
<dbReference type="PANTHER" id="PTHR12110">
    <property type="entry name" value="HYDROXYPYRUVATE ISOMERASE"/>
    <property type="match status" value="1"/>
</dbReference>
<dbReference type="InterPro" id="IPR050312">
    <property type="entry name" value="IolE/XylAMocC-like"/>
</dbReference>
<sequence>MLSLSAGTVLDLAPGDVVECAAAAGFPLAGVRLADPCTQAAAVAGALGRTGVDLLDVEVVRLAPGPLTDAQRALADTAASLGARFLLTVSDDADESATAAKLAELDALLGDGTRVALECMAFTAVRSRAAAERIARAAPGVTVLLDPLHLHRAGDRLDEPADPALTGYAQLTDVADPGRVPPDPAHEARHERVPPGHGGLPLAVFVAGLPVGTPLAVEVQSDALAADLAPRDRAVLVRTAAEAVLRGTGRN</sequence>
<keyword evidence="2" id="KW-1185">Reference proteome</keyword>
<evidence type="ECO:0008006" key="3">
    <source>
        <dbReference type="Google" id="ProtNLM"/>
    </source>
</evidence>
<proteinExistence type="predicted"/>
<dbReference type="RefSeq" id="WP_218602023.1">
    <property type="nucleotide sequence ID" value="NZ_JADQDJ010000044.1"/>
</dbReference>
<dbReference type="EMBL" id="JADQDK010000001">
    <property type="protein sequence ID" value="MBW0134702.1"/>
    <property type="molecule type" value="Genomic_DNA"/>
</dbReference>
<evidence type="ECO:0000313" key="2">
    <source>
        <dbReference type="Proteomes" id="UP000694287"/>
    </source>
</evidence>
<comment type="caution">
    <text evidence="1">The sequence shown here is derived from an EMBL/GenBank/DDBJ whole genome shotgun (WGS) entry which is preliminary data.</text>
</comment>
<organism evidence="1 2">
    <name type="scientific">Pseudonocardia abyssalis</name>
    <dbReference type="NCBI Taxonomy" id="2792008"/>
    <lineage>
        <taxon>Bacteria</taxon>
        <taxon>Bacillati</taxon>
        <taxon>Actinomycetota</taxon>
        <taxon>Actinomycetes</taxon>
        <taxon>Pseudonocardiales</taxon>
        <taxon>Pseudonocardiaceae</taxon>
        <taxon>Pseudonocardia</taxon>
    </lineage>
</organism>
<dbReference type="PANTHER" id="PTHR12110:SF48">
    <property type="entry name" value="BLL3656 PROTEIN"/>
    <property type="match status" value="1"/>
</dbReference>
<evidence type="ECO:0000313" key="1">
    <source>
        <dbReference type="EMBL" id="MBW0134702.1"/>
    </source>
</evidence>
<gene>
    <name evidence="1" type="ORF">I4I81_10585</name>
</gene>
<reference evidence="1 2" key="1">
    <citation type="submission" date="2020-11" db="EMBL/GenBank/DDBJ databases">
        <title>Pseudonocardia abyssalis sp. nov. and Pseudonocardia oceani sp. nov., description and phylogenomic analysis of two novel actinomycetes isolated from the deep Southern Ocean.</title>
        <authorList>
            <person name="Parra J."/>
        </authorList>
    </citation>
    <scope>NUCLEOTIDE SEQUENCE [LARGE SCALE GENOMIC DNA]</scope>
    <source>
        <strain evidence="1 2">KRD-168</strain>
    </source>
</reference>
<name>A0ABS6UR91_9PSEU</name>
<dbReference type="Proteomes" id="UP000694287">
    <property type="component" value="Unassembled WGS sequence"/>
</dbReference>